<dbReference type="AlphaFoldDB" id="A0A2P6QKC2"/>
<dbReference type="Proteomes" id="UP000238479">
    <property type="component" value="Chromosome 5"/>
</dbReference>
<feature type="region of interest" description="Disordered" evidence="1">
    <location>
        <begin position="1"/>
        <end position="28"/>
    </location>
</feature>
<accession>A0A2P6QKC2</accession>
<reference evidence="2 3" key="1">
    <citation type="journal article" date="2018" name="Nat. Genet.">
        <title>The Rosa genome provides new insights in the design of modern roses.</title>
        <authorList>
            <person name="Bendahmane M."/>
        </authorList>
    </citation>
    <scope>NUCLEOTIDE SEQUENCE [LARGE SCALE GENOMIC DNA]</scope>
    <source>
        <strain evidence="3">cv. Old Blush</strain>
    </source>
</reference>
<protein>
    <submittedName>
        <fullName evidence="2">Uncharacterized protein</fullName>
    </submittedName>
</protein>
<sequence length="152" mass="17243">MGDLRPWLPEPNDAVLEERPTSSSSSVFSISTNQRDISAEYWRRAEEAMQGVIAQIQRTHVSERRRKAAIDYVQRIIGACIGCVPVWISTSEDVSAGWSAVVEREDHNMAAEFMVKNVHLIRAKNKWGTLRFQTTNLSILISIRNFLLVKGE</sequence>
<dbReference type="PANTHER" id="PTHR45979:SF2">
    <property type="entry name" value="PAP_OAS1 SUBSTRATE-BINDING DOMAIN SUPERFAMILY"/>
    <property type="match status" value="1"/>
</dbReference>
<evidence type="ECO:0000313" key="2">
    <source>
        <dbReference type="EMBL" id="PRQ34616.1"/>
    </source>
</evidence>
<dbReference type="PANTHER" id="PTHR45979">
    <property type="entry name" value="PAP/OAS1 SUBSTRATE-BINDING DOMAIN SUPERFAMILY"/>
    <property type="match status" value="1"/>
</dbReference>
<proteinExistence type="predicted"/>
<dbReference type="InterPro" id="IPR058921">
    <property type="entry name" value="PAP/OAS1-rel"/>
</dbReference>
<evidence type="ECO:0000313" key="3">
    <source>
        <dbReference type="Proteomes" id="UP000238479"/>
    </source>
</evidence>
<comment type="caution">
    <text evidence="2">The sequence shown here is derived from an EMBL/GenBank/DDBJ whole genome shotgun (WGS) entry which is preliminary data.</text>
</comment>
<name>A0A2P6QKC2_ROSCH</name>
<dbReference type="STRING" id="74649.A0A2P6QKC2"/>
<gene>
    <name evidence="2" type="ORF">RchiOBHm_Chr5g0071001</name>
</gene>
<evidence type="ECO:0000256" key="1">
    <source>
        <dbReference type="SAM" id="MobiDB-lite"/>
    </source>
</evidence>
<keyword evidence="3" id="KW-1185">Reference proteome</keyword>
<dbReference type="EMBL" id="PDCK01000043">
    <property type="protein sequence ID" value="PRQ34616.1"/>
    <property type="molecule type" value="Genomic_DNA"/>
</dbReference>
<dbReference type="Gramene" id="PRQ34616">
    <property type="protein sequence ID" value="PRQ34616"/>
    <property type="gene ID" value="RchiOBHm_Chr5g0071001"/>
</dbReference>
<organism evidence="2 3">
    <name type="scientific">Rosa chinensis</name>
    <name type="common">China rose</name>
    <dbReference type="NCBI Taxonomy" id="74649"/>
    <lineage>
        <taxon>Eukaryota</taxon>
        <taxon>Viridiplantae</taxon>
        <taxon>Streptophyta</taxon>
        <taxon>Embryophyta</taxon>
        <taxon>Tracheophyta</taxon>
        <taxon>Spermatophyta</taxon>
        <taxon>Magnoliopsida</taxon>
        <taxon>eudicotyledons</taxon>
        <taxon>Gunneridae</taxon>
        <taxon>Pentapetalae</taxon>
        <taxon>rosids</taxon>
        <taxon>fabids</taxon>
        <taxon>Rosales</taxon>
        <taxon>Rosaceae</taxon>
        <taxon>Rosoideae</taxon>
        <taxon>Rosoideae incertae sedis</taxon>
        <taxon>Rosa</taxon>
    </lineage>
</organism>